<dbReference type="GeneID" id="100214427"/>
<dbReference type="PRINTS" id="PR00700">
    <property type="entry name" value="PRTYPHPHTASE"/>
</dbReference>
<dbReference type="PROSITE" id="PS50055">
    <property type="entry name" value="TYR_PHOSPHATASE_PTP"/>
    <property type="match status" value="1"/>
</dbReference>
<dbReference type="Pfam" id="PF00102">
    <property type="entry name" value="Y_phosphatase"/>
    <property type="match status" value="1"/>
</dbReference>
<evidence type="ECO:0000259" key="4">
    <source>
        <dbReference type="PROSITE" id="PS50055"/>
    </source>
</evidence>
<keyword evidence="3" id="KW-0732">Signal</keyword>
<dbReference type="InterPro" id="IPR003595">
    <property type="entry name" value="Tyr_Pase_cat"/>
</dbReference>
<feature type="chain" id="PRO_5046804767" evidence="3">
    <location>
        <begin position="21"/>
        <end position="720"/>
    </location>
</feature>
<reference evidence="7" key="1">
    <citation type="submission" date="2025-08" db="UniProtKB">
        <authorList>
            <consortium name="RefSeq"/>
        </authorList>
    </citation>
    <scope>IDENTIFICATION</scope>
</reference>
<organism evidence="6 7">
    <name type="scientific">Hydra vulgaris</name>
    <name type="common">Hydra</name>
    <name type="synonym">Hydra attenuata</name>
    <dbReference type="NCBI Taxonomy" id="6087"/>
    <lineage>
        <taxon>Eukaryota</taxon>
        <taxon>Metazoa</taxon>
        <taxon>Cnidaria</taxon>
        <taxon>Hydrozoa</taxon>
        <taxon>Hydroidolina</taxon>
        <taxon>Anthoathecata</taxon>
        <taxon>Aplanulata</taxon>
        <taxon>Hydridae</taxon>
        <taxon>Hydra</taxon>
    </lineage>
</organism>
<dbReference type="InterPro" id="IPR033522">
    <property type="entry name" value="IA-2/IA-2_beta"/>
</dbReference>
<dbReference type="InterPro" id="IPR000387">
    <property type="entry name" value="Tyr_Pase_dom"/>
</dbReference>
<name>A0ABM4CX85_HYDVU</name>
<dbReference type="InterPro" id="IPR000242">
    <property type="entry name" value="PTP_cat"/>
</dbReference>
<evidence type="ECO:0000313" key="6">
    <source>
        <dbReference type="Proteomes" id="UP001652625"/>
    </source>
</evidence>
<dbReference type="PROSITE" id="PS50056">
    <property type="entry name" value="TYR_PHOSPHATASE_2"/>
    <property type="match status" value="1"/>
</dbReference>
<protein>
    <submittedName>
        <fullName evidence="7">Receptor-type tyrosine-protein phosphatase N2 isoform X2</fullName>
    </submittedName>
</protein>
<keyword evidence="2" id="KW-0968">Cytoplasmic vesicle</keyword>
<evidence type="ECO:0000256" key="1">
    <source>
        <dbReference type="ARBA" id="ARBA00004358"/>
    </source>
</evidence>
<evidence type="ECO:0000259" key="5">
    <source>
        <dbReference type="PROSITE" id="PS50056"/>
    </source>
</evidence>
<dbReference type="Proteomes" id="UP001652625">
    <property type="component" value="Chromosome 11"/>
</dbReference>
<dbReference type="PANTHER" id="PTHR46106">
    <property type="entry name" value="IA-2 PROTEIN TYROSINE PHOSPHATASE, ISOFORM C"/>
    <property type="match status" value="1"/>
</dbReference>
<dbReference type="PANTHER" id="PTHR46106:SF4">
    <property type="entry name" value="IA-2 PROTEIN TYROSINE PHOSPHATASE, ISOFORM C"/>
    <property type="match status" value="1"/>
</dbReference>
<dbReference type="SMART" id="SM00404">
    <property type="entry name" value="PTPc_motif"/>
    <property type="match status" value="1"/>
</dbReference>
<dbReference type="Gene3D" id="3.90.190.10">
    <property type="entry name" value="Protein tyrosine phosphatase superfamily"/>
    <property type="match status" value="1"/>
</dbReference>
<evidence type="ECO:0000256" key="2">
    <source>
        <dbReference type="ARBA" id="ARBA00023329"/>
    </source>
</evidence>
<evidence type="ECO:0000313" key="7">
    <source>
        <dbReference type="RefSeq" id="XP_065666542.1"/>
    </source>
</evidence>
<proteinExistence type="predicted"/>
<gene>
    <name evidence="7" type="primary">LOC100214427</name>
</gene>
<dbReference type="SMART" id="SM00194">
    <property type="entry name" value="PTPc"/>
    <property type="match status" value="1"/>
</dbReference>
<feature type="domain" description="Tyrosine specific protein phosphatases" evidence="5">
    <location>
        <begin position="629"/>
        <end position="701"/>
    </location>
</feature>
<comment type="subcellular location">
    <subcellularLocation>
        <location evidence="1">Cytoplasmic vesicle membrane</location>
        <topology evidence="1">Single-pass type I membrane protein</topology>
    </subcellularLocation>
</comment>
<keyword evidence="7" id="KW-0675">Receptor</keyword>
<dbReference type="InterPro" id="IPR016130">
    <property type="entry name" value="Tyr_Pase_AS"/>
</dbReference>
<dbReference type="RefSeq" id="XP_065666542.1">
    <property type="nucleotide sequence ID" value="XM_065810470.1"/>
</dbReference>
<evidence type="ECO:0000256" key="3">
    <source>
        <dbReference type="SAM" id="SignalP"/>
    </source>
</evidence>
<feature type="domain" description="Tyrosine-protein phosphatase" evidence="4">
    <location>
        <begin position="452"/>
        <end position="710"/>
    </location>
</feature>
<accession>A0ABM4CX85</accession>
<sequence>MKQLFYVTFQIILLAKVTLTTQNLLDQNGCKVLAVLCLKDPTCGDAEVFYEKCLERLSANFEPYRNLIGFEKVLSNPVTFLSLALFSNHLDKNTKNYHKTIEKETVKRADKDQFLNVDNRKDRFSSDHKGRDQFLSDANRKLKKEIVNQALEIIQKLLNKDIKPYNKELSKEDIHGISHVPKSQSVNKVLSSPSYPITSSDVLEKKHVISNVHDLERIANVIYSQNEEDISENDNDKNDIKVYTYPILNSIQAASLGSILQNITKAIFIFNKQQGNEITYLVYTPSLPVSTKTLQSIIQSINTDQSLREVIKNISGVELLSANSADPVLQVANSRVEIPKEKTWDKITLTTVLICGCVLATFILSAAICLIRSNSKGAPVILKKQEAVQDYQELLRTQMSIINLPKPDDKLTEKEASMKQAWSEDSIYKMDITTGHVILAYMEDHLKNDNRLNKEWEALCNYRPDDTSVTQGSEMKNAIKNRYRDILPYDHSRVKLNPMTNALHSDYINASFITNIRDVEYIAAQGPLYNTVSDFWQMIWEQGVVIIVNLTRLSDMGLPLCHRYWPEDGSEIYHIYEVHLISEHIWCDDYLVRSLYLKNMQTSETRTVTQFHYLTWPDLSVPISPKSLLDFRRKVNKCYRGHARPIVVHCNNGVGRTGTYILLDMILNKMIKGAKEIDIAAAIEHLRDQRADMVKTKGQFDFALMAMAEEVTAILSSVSR</sequence>
<dbReference type="InterPro" id="IPR029021">
    <property type="entry name" value="Prot-tyrosine_phosphatase-like"/>
</dbReference>
<dbReference type="SUPFAM" id="SSF52799">
    <property type="entry name" value="(Phosphotyrosine protein) phosphatases II"/>
    <property type="match status" value="1"/>
</dbReference>
<dbReference type="PROSITE" id="PS00383">
    <property type="entry name" value="TYR_PHOSPHATASE_1"/>
    <property type="match status" value="1"/>
</dbReference>
<keyword evidence="6" id="KW-1185">Reference proteome</keyword>
<feature type="signal peptide" evidence="3">
    <location>
        <begin position="1"/>
        <end position="20"/>
    </location>
</feature>